<evidence type="ECO:0000313" key="2">
    <source>
        <dbReference type="EMBL" id="TDQ83171.1"/>
    </source>
</evidence>
<dbReference type="EMBL" id="SNYW01000007">
    <property type="protein sequence ID" value="TDQ83171.1"/>
    <property type="molecule type" value="Genomic_DNA"/>
</dbReference>
<reference evidence="2 3" key="1">
    <citation type="submission" date="2019-03" db="EMBL/GenBank/DDBJ databases">
        <title>Genomic Encyclopedia of Type Strains, Phase III (KMG-III): the genomes of soil and plant-associated and newly described type strains.</title>
        <authorList>
            <person name="Whitman W."/>
        </authorList>
    </citation>
    <scope>NUCLEOTIDE SEQUENCE [LARGE SCALE GENOMIC DNA]</scope>
    <source>
        <strain evidence="2 3">CGMCC 1.7660</strain>
    </source>
</reference>
<evidence type="ECO:0000313" key="3">
    <source>
        <dbReference type="Proteomes" id="UP000295783"/>
    </source>
</evidence>
<dbReference type="AlphaFoldDB" id="A0A4R6WPM0"/>
<dbReference type="OrthoDB" id="7376531at2"/>
<keyword evidence="1" id="KW-0732">Signal</keyword>
<accession>A0A4R6WPM0</accession>
<dbReference type="RefSeq" id="WP_133612952.1">
    <property type="nucleotide sequence ID" value="NZ_SNYW01000007.1"/>
</dbReference>
<organism evidence="2 3">
    <name type="scientific">Dongia mobilis</name>
    <dbReference type="NCBI Taxonomy" id="578943"/>
    <lineage>
        <taxon>Bacteria</taxon>
        <taxon>Pseudomonadati</taxon>
        <taxon>Pseudomonadota</taxon>
        <taxon>Alphaproteobacteria</taxon>
        <taxon>Rhodospirillales</taxon>
        <taxon>Dongiaceae</taxon>
        <taxon>Dongia</taxon>
    </lineage>
</organism>
<gene>
    <name evidence="2" type="ORF">A8950_1456</name>
</gene>
<proteinExistence type="predicted"/>
<feature type="signal peptide" evidence="1">
    <location>
        <begin position="1"/>
        <end position="28"/>
    </location>
</feature>
<protein>
    <recommendedName>
        <fullName evidence="4">YpeB-like protein with protease inhibitory function</fullName>
    </recommendedName>
</protein>
<sequence length="147" mass="15327">MTMDLLQGRNASRFVLLLSALMYCGAMAAAVIAAPALAVEPQAVGADATQVAATALPAEGTSVPEIVRVPTLKDRHAEPVAGDFIPPLEFSAAEARQWVLDAGYVSVSPLELVHTADGVPVYHGTATAQGEDYAVIVDSWGNIAGWR</sequence>
<name>A0A4R6WPM0_9PROT</name>
<evidence type="ECO:0008006" key="4">
    <source>
        <dbReference type="Google" id="ProtNLM"/>
    </source>
</evidence>
<feature type="chain" id="PRO_5020384205" description="YpeB-like protein with protease inhibitory function" evidence="1">
    <location>
        <begin position="29"/>
        <end position="147"/>
    </location>
</feature>
<dbReference type="Proteomes" id="UP000295783">
    <property type="component" value="Unassembled WGS sequence"/>
</dbReference>
<keyword evidence="3" id="KW-1185">Reference proteome</keyword>
<comment type="caution">
    <text evidence="2">The sequence shown here is derived from an EMBL/GenBank/DDBJ whole genome shotgun (WGS) entry which is preliminary data.</text>
</comment>
<evidence type="ECO:0000256" key="1">
    <source>
        <dbReference type="SAM" id="SignalP"/>
    </source>
</evidence>